<evidence type="ECO:0000256" key="3">
    <source>
        <dbReference type="ARBA" id="ARBA00022737"/>
    </source>
</evidence>
<gene>
    <name evidence="4" type="ORF">BRAFLDRAFT_215675</name>
</gene>
<dbReference type="PANTHER" id="PTHR24366">
    <property type="entry name" value="IG(IMMUNOGLOBULIN) AND LRR(LEUCINE RICH REPEAT) DOMAINS"/>
    <property type="match status" value="1"/>
</dbReference>
<dbReference type="Pfam" id="PF13855">
    <property type="entry name" value="LRR_8"/>
    <property type="match status" value="1"/>
</dbReference>
<evidence type="ECO:0000313" key="4">
    <source>
        <dbReference type="EMBL" id="EEN53120.1"/>
    </source>
</evidence>
<keyword evidence="1" id="KW-0433">Leucine-rich repeat</keyword>
<dbReference type="PANTHER" id="PTHR24366:SF161">
    <property type="entry name" value="TIR DOMAIN-CONTAINING PROTEIN"/>
    <property type="match status" value="1"/>
</dbReference>
<sequence>FSAVPDLIGLSMSRNNIRVIGSWFGKIRKLTKIEFGWNEIKEIKRNALQPLVKLKFLSLRHNRLCAVKEGYFTGLTKLQTLHLSYNDISNIAWKAFAQLTELRKLSLDHNQLFSIPPESLTAMQGVWTVNVEDN</sequence>
<dbReference type="EMBL" id="GG666574">
    <property type="protein sequence ID" value="EEN53120.1"/>
    <property type="molecule type" value="Genomic_DNA"/>
</dbReference>
<keyword evidence="2" id="KW-0732">Signal</keyword>
<feature type="non-terminal residue" evidence="4">
    <location>
        <position position="134"/>
    </location>
</feature>
<name>C3Z269_BRAFL</name>
<organism>
    <name type="scientific">Branchiostoma floridae</name>
    <name type="common">Florida lancelet</name>
    <name type="synonym">Amphioxus</name>
    <dbReference type="NCBI Taxonomy" id="7739"/>
    <lineage>
        <taxon>Eukaryota</taxon>
        <taxon>Metazoa</taxon>
        <taxon>Chordata</taxon>
        <taxon>Cephalochordata</taxon>
        <taxon>Leptocardii</taxon>
        <taxon>Amphioxiformes</taxon>
        <taxon>Branchiostomatidae</taxon>
        <taxon>Branchiostoma</taxon>
    </lineage>
</organism>
<dbReference type="InterPro" id="IPR001611">
    <property type="entry name" value="Leu-rich_rpt"/>
</dbReference>
<dbReference type="InterPro" id="IPR003591">
    <property type="entry name" value="Leu-rich_rpt_typical-subtyp"/>
</dbReference>
<evidence type="ECO:0000256" key="1">
    <source>
        <dbReference type="ARBA" id="ARBA00022614"/>
    </source>
</evidence>
<dbReference type="SUPFAM" id="SSF52058">
    <property type="entry name" value="L domain-like"/>
    <property type="match status" value="1"/>
</dbReference>
<dbReference type="InParanoid" id="C3Z269"/>
<dbReference type="SMART" id="SM00369">
    <property type="entry name" value="LRR_TYP"/>
    <property type="match status" value="4"/>
</dbReference>
<protein>
    <submittedName>
        <fullName evidence="4">Uncharacterized protein</fullName>
    </submittedName>
</protein>
<dbReference type="Gene3D" id="3.80.10.10">
    <property type="entry name" value="Ribonuclease Inhibitor"/>
    <property type="match status" value="1"/>
</dbReference>
<keyword evidence="3" id="KW-0677">Repeat</keyword>
<dbReference type="AlphaFoldDB" id="C3Z269"/>
<evidence type="ECO:0000256" key="2">
    <source>
        <dbReference type="ARBA" id="ARBA00022729"/>
    </source>
</evidence>
<dbReference type="PROSITE" id="PS51450">
    <property type="entry name" value="LRR"/>
    <property type="match status" value="2"/>
</dbReference>
<reference evidence="4" key="1">
    <citation type="journal article" date="2008" name="Nature">
        <title>The amphioxus genome and the evolution of the chordate karyotype.</title>
        <authorList>
            <consortium name="US DOE Joint Genome Institute (JGI-PGF)"/>
            <person name="Putnam N.H."/>
            <person name="Butts T."/>
            <person name="Ferrier D.E.K."/>
            <person name="Furlong R.F."/>
            <person name="Hellsten U."/>
            <person name="Kawashima T."/>
            <person name="Robinson-Rechavi M."/>
            <person name="Shoguchi E."/>
            <person name="Terry A."/>
            <person name="Yu J.-K."/>
            <person name="Benito-Gutierrez E.L."/>
            <person name="Dubchak I."/>
            <person name="Garcia-Fernandez J."/>
            <person name="Gibson-Brown J.J."/>
            <person name="Grigoriev I.V."/>
            <person name="Horton A.C."/>
            <person name="de Jong P.J."/>
            <person name="Jurka J."/>
            <person name="Kapitonov V.V."/>
            <person name="Kohara Y."/>
            <person name="Kuroki Y."/>
            <person name="Lindquist E."/>
            <person name="Lucas S."/>
            <person name="Osoegawa K."/>
            <person name="Pennacchio L.A."/>
            <person name="Salamov A.A."/>
            <person name="Satou Y."/>
            <person name="Sauka-Spengler T."/>
            <person name="Schmutz J."/>
            <person name="Shin-I T."/>
            <person name="Toyoda A."/>
            <person name="Bronner-Fraser M."/>
            <person name="Fujiyama A."/>
            <person name="Holland L.Z."/>
            <person name="Holland P.W.H."/>
            <person name="Satoh N."/>
            <person name="Rokhsar D.S."/>
        </authorList>
    </citation>
    <scope>NUCLEOTIDE SEQUENCE [LARGE SCALE GENOMIC DNA]</scope>
    <source>
        <strain evidence="4">S238N-H82</strain>
        <tissue evidence="4">Testes</tissue>
    </source>
</reference>
<accession>C3Z269</accession>
<dbReference type="InterPro" id="IPR032675">
    <property type="entry name" value="LRR_dom_sf"/>
</dbReference>
<dbReference type="eggNOG" id="KOG0619">
    <property type="taxonomic scope" value="Eukaryota"/>
</dbReference>
<feature type="non-terminal residue" evidence="4">
    <location>
        <position position="1"/>
    </location>
</feature>
<proteinExistence type="predicted"/>